<feature type="non-terminal residue" evidence="2">
    <location>
        <position position="1"/>
    </location>
</feature>
<feature type="domain" description="Kinesin-like KIF1-type" evidence="1">
    <location>
        <begin position="91"/>
        <end position="134"/>
    </location>
</feature>
<proteinExistence type="predicted"/>
<organism evidence="2 3">
    <name type="scientific">Teladorsagia circumcincta</name>
    <name type="common">Brown stomach worm</name>
    <name type="synonym">Ostertagia circumcincta</name>
    <dbReference type="NCBI Taxonomy" id="45464"/>
    <lineage>
        <taxon>Eukaryota</taxon>
        <taxon>Metazoa</taxon>
        <taxon>Ecdysozoa</taxon>
        <taxon>Nematoda</taxon>
        <taxon>Chromadorea</taxon>
        <taxon>Rhabditida</taxon>
        <taxon>Rhabditina</taxon>
        <taxon>Rhabditomorpha</taxon>
        <taxon>Strongyloidea</taxon>
        <taxon>Trichostrongylidae</taxon>
        <taxon>Teladorsagia</taxon>
    </lineage>
</organism>
<reference evidence="2 3" key="1">
    <citation type="submission" date="2015-09" db="EMBL/GenBank/DDBJ databases">
        <title>Draft genome of the parasitic nematode Teladorsagia circumcincta isolate WARC Sus (inbred).</title>
        <authorList>
            <person name="Mitreva M."/>
        </authorList>
    </citation>
    <scope>NUCLEOTIDE SEQUENCE [LARGE SCALE GENOMIC DNA]</scope>
    <source>
        <strain evidence="2 3">S</strain>
    </source>
</reference>
<name>A0A2G9TCC3_TELCI</name>
<dbReference type="OrthoDB" id="5846472at2759"/>
<dbReference type="Pfam" id="PF12423">
    <property type="entry name" value="KIF1B"/>
    <property type="match status" value="1"/>
</dbReference>
<dbReference type="AlphaFoldDB" id="A0A2G9TCC3"/>
<feature type="non-terminal residue" evidence="2">
    <location>
        <position position="134"/>
    </location>
</feature>
<protein>
    <recommendedName>
        <fullName evidence="1">Kinesin-like KIF1-type domain-containing protein</fullName>
    </recommendedName>
</protein>
<gene>
    <name evidence="2" type="ORF">TELCIR_23074</name>
</gene>
<evidence type="ECO:0000259" key="1">
    <source>
        <dbReference type="Pfam" id="PF12423"/>
    </source>
</evidence>
<dbReference type="EMBL" id="KZ385540">
    <property type="protein sequence ID" value="PIO55538.1"/>
    <property type="molecule type" value="Genomic_DNA"/>
</dbReference>
<dbReference type="Proteomes" id="UP000230423">
    <property type="component" value="Unassembled WGS sequence"/>
</dbReference>
<dbReference type="InterPro" id="IPR022140">
    <property type="entry name" value="Kinesin-like_KIF1-typ"/>
</dbReference>
<evidence type="ECO:0000313" key="2">
    <source>
        <dbReference type="EMBL" id="PIO55538.1"/>
    </source>
</evidence>
<evidence type="ECO:0000313" key="3">
    <source>
        <dbReference type="Proteomes" id="UP000230423"/>
    </source>
</evidence>
<accession>A0A2G9TCC3</accession>
<sequence>PLPPDLLPPGEDLTLRPYPKTVVAIQVQDLKNGASHYWSIEKLKQRLEDMRSFYNAELSVVGTPADPPYKTVAEGWLAALQLNPARLVPDRQRLESMRDMYEADQLSPSDDPMMEALMGTDPFYDRFPWFRMIG</sequence>
<keyword evidence="3" id="KW-1185">Reference proteome</keyword>